<reference evidence="2 3" key="1">
    <citation type="journal article" date="2018" name="Nat. Ecol. Evol.">
        <title>Pezizomycetes genomes reveal the molecular basis of ectomycorrhizal truffle lifestyle.</title>
        <authorList>
            <person name="Murat C."/>
            <person name="Payen T."/>
            <person name="Noel B."/>
            <person name="Kuo A."/>
            <person name="Morin E."/>
            <person name="Chen J."/>
            <person name="Kohler A."/>
            <person name="Krizsan K."/>
            <person name="Balestrini R."/>
            <person name="Da Silva C."/>
            <person name="Montanini B."/>
            <person name="Hainaut M."/>
            <person name="Levati E."/>
            <person name="Barry K.W."/>
            <person name="Belfiori B."/>
            <person name="Cichocki N."/>
            <person name="Clum A."/>
            <person name="Dockter R.B."/>
            <person name="Fauchery L."/>
            <person name="Guy J."/>
            <person name="Iotti M."/>
            <person name="Le Tacon F."/>
            <person name="Lindquist E.A."/>
            <person name="Lipzen A."/>
            <person name="Malagnac F."/>
            <person name="Mello A."/>
            <person name="Molinier V."/>
            <person name="Miyauchi S."/>
            <person name="Poulain J."/>
            <person name="Riccioni C."/>
            <person name="Rubini A."/>
            <person name="Sitrit Y."/>
            <person name="Splivallo R."/>
            <person name="Traeger S."/>
            <person name="Wang M."/>
            <person name="Zifcakova L."/>
            <person name="Wipf D."/>
            <person name="Zambonelli A."/>
            <person name="Paolocci F."/>
            <person name="Nowrousian M."/>
            <person name="Ottonello S."/>
            <person name="Baldrian P."/>
            <person name="Spatafora J.W."/>
            <person name="Henrissat B."/>
            <person name="Nagy L.G."/>
            <person name="Aury J.M."/>
            <person name="Wincker P."/>
            <person name="Grigoriev I.V."/>
            <person name="Bonfante P."/>
            <person name="Martin F.M."/>
        </authorList>
    </citation>
    <scope>NUCLEOTIDE SEQUENCE [LARGE SCALE GENOMIC DNA]</scope>
    <source>
        <strain evidence="2 3">ATCC MYA-4762</strain>
    </source>
</reference>
<name>A0A3N4MD87_9PEZI</name>
<proteinExistence type="predicted"/>
<dbReference type="STRING" id="1051890.A0A3N4MD87"/>
<keyword evidence="3" id="KW-1185">Reference proteome</keyword>
<dbReference type="OrthoDB" id="9991317at2759"/>
<dbReference type="Pfam" id="PF12770">
    <property type="entry name" value="CHAT"/>
    <property type="match status" value="1"/>
</dbReference>
<dbReference type="InParanoid" id="A0A3N4MD87"/>
<dbReference type="InterPro" id="IPR024983">
    <property type="entry name" value="CHAT_dom"/>
</dbReference>
<dbReference type="EMBL" id="ML121532">
    <property type="protein sequence ID" value="RPB27255.1"/>
    <property type="molecule type" value="Genomic_DNA"/>
</dbReference>
<feature type="domain" description="CHAT" evidence="1">
    <location>
        <begin position="9"/>
        <end position="291"/>
    </location>
</feature>
<accession>A0A3N4MD87</accession>
<protein>
    <recommendedName>
        <fullName evidence="1">CHAT domain-containing protein</fullName>
    </recommendedName>
</protein>
<evidence type="ECO:0000313" key="3">
    <source>
        <dbReference type="Proteomes" id="UP000267821"/>
    </source>
</evidence>
<dbReference type="AlphaFoldDB" id="A0A3N4MD87"/>
<sequence length="292" mass="32244">MDDNKAKREMLEWLWKAAVQPVLRELGFYPKAVNPLPRIWWIGVGQLAQAPIHAAAKFTKGTVKVRMTTLHYCLPSYTSTIRALQYSRSRQQHQKNASTLIVTMPTTPGERPLGGVTKEAADIKHNLRDFSTVETLDQPTAECVLQALPGYRIAHFACHGVPSTNPADSHLLLLKGTGDVDKLRVKDIATLKLPGEAARLAYLSACNTANSTEIIDEVTHIVSSFHIAGFTNVIGTLWPAQDEACHKMAADFYSTLSKTDNIAVSYHNAILGLMKDKPSQPLYWAPFIHFGA</sequence>
<dbReference type="Proteomes" id="UP000267821">
    <property type="component" value="Unassembled WGS sequence"/>
</dbReference>
<evidence type="ECO:0000313" key="2">
    <source>
        <dbReference type="EMBL" id="RPB27255.1"/>
    </source>
</evidence>
<organism evidence="2 3">
    <name type="scientific">Terfezia boudieri ATCC MYA-4762</name>
    <dbReference type="NCBI Taxonomy" id="1051890"/>
    <lineage>
        <taxon>Eukaryota</taxon>
        <taxon>Fungi</taxon>
        <taxon>Dikarya</taxon>
        <taxon>Ascomycota</taxon>
        <taxon>Pezizomycotina</taxon>
        <taxon>Pezizomycetes</taxon>
        <taxon>Pezizales</taxon>
        <taxon>Pezizaceae</taxon>
        <taxon>Terfezia</taxon>
    </lineage>
</organism>
<evidence type="ECO:0000259" key="1">
    <source>
        <dbReference type="Pfam" id="PF12770"/>
    </source>
</evidence>
<gene>
    <name evidence="2" type="ORF">L211DRAFT_834939</name>
</gene>